<dbReference type="PANTHER" id="PTHR30537:SF21">
    <property type="entry name" value="HTH-TYPE TRANSCRIPTIONAL REGULATOR SINR-RELATED"/>
    <property type="match status" value="1"/>
</dbReference>
<dbReference type="GO" id="GO:0043565">
    <property type="term" value="F:sequence-specific DNA binding"/>
    <property type="evidence" value="ECO:0007669"/>
    <property type="project" value="TreeGrafter"/>
</dbReference>
<dbReference type="SUPFAM" id="SSF53850">
    <property type="entry name" value="Periplasmic binding protein-like II"/>
    <property type="match status" value="1"/>
</dbReference>
<dbReference type="GO" id="GO:0003700">
    <property type="term" value="F:DNA-binding transcription factor activity"/>
    <property type="evidence" value="ECO:0007669"/>
    <property type="project" value="TreeGrafter"/>
</dbReference>
<protein>
    <recommendedName>
        <fullName evidence="2">LysR substrate-binding domain-containing protein</fullName>
    </recommendedName>
</protein>
<feature type="domain" description="LysR substrate-binding" evidence="2">
    <location>
        <begin position="2"/>
        <end position="112"/>
    </location>
</feature>
<accession>A0A511X968</accession>
<reference evidence="3 4" key="1">
    <citation type="submission" date="2019-07" db="EMBL/GenBank/DDBJ databases">
        <title>Whole genome shotgun sequence of Acetobacter nitrogenifigens NBRC 105050.</title>
        <authorList>
            <person name="Hosoyama A."/>
            <person name="Uohara A."/>
            <person name="Ohji S."/>
            <person name="Ichikawa N."/>
        </authorList>
    </citation>
    <scope>NUCLEOTIDE SEQUENCE [LARGE SCALE GENOMIC DNA]</scope>
    <source>
        <strain evidence="3 4">NBRC 105050</strain>
    </source>
</reference>
<evidence type="ECO:0000313" key="3">
    <source>
        <dbReference type="EMBL" id="GEN59489.1"/>
    </source>
</evidence>
<comment type="similarity">
    <text evidence="1">Belongs to the LysR transcriptional regulatory family.</text>
</comment>
<dbReference type="PANTHER" id="PTHR30537">
    <property type="entry name" value="HTH-TYPE TRANSCRIPTIONAL REGULATOR"/>
    <property type="match status" value="1"/>
</dbReference>
<keyword evidence="4" id="KW-1185">Reference proteome</keyword>
<organism evidence="3 4">
    <name type="scientific">Acetobacter nitrogenifigens DSM 23921 = NBRC 105050</name>
    <dbReference type="NCBI Taxonomy" id="1120919"/>
    <lineage>
        <taxon>Bacteria</taxon>
        <taxon>Pseudomonadati</taxon>
        <taxon>Pseudomonadota</taxon>
        <taxon>Alphaproteobacteria</taxon>
        <taxon>Acetobacterales</taxon>
        <taxon>Acetobacteraceae</taxon>
        <taxon>Acetobacter</taxon>
    </lineage>
</organism>
<dbReference type="STRING" id="1120919.GCA_000429165_01093"/>
<evidence type="ECO:0000256" key="1">
    <source>
        <dbReference type="ARBA" id="ARBA00009437"/>
    </source>
</evidence>
<proteinExistence type="inferred from homology"/>
<dbReference type="InterPro" id="IPR058163">
    <property type="entry name" value="LysR-type_TF_proteobact-type"/>
</dbReference>
<dbReference type="Pfam" id="PF03466">
    <property type="entry name" value="LysR_substrate"/>
    <property type="match status" value="1"/>
</dbReference>
<dbReference type="EMBL" id="BJYF01000007">
    <property type="protein sequence ID" value="GEN59489.1"/>
    <property type="molecule type" value="Genomic_DNA"/>
</dbReference>
<dbReference type="Gene3D" id="3.40.190.290">
    <property type="match status" value="1"/>
</dbReference>
<evidence type="ECO:0000313" key="4">
    <source>
        <dbReference type="Proteomes" id="UP000321635"/>
    </source>
</evidence>
<name>A0A511X968_9PROT</name>
<evidence type="ECO:0000259" key="2">
    <source>
        <dbReference type="Pfam" id="PF03466"/>
    </source>
</evidence>
<dbReference type="InterPro" id="IPR005119">
    <property type="entry name" value="LysR_subst-bd"/>
</dbReference>
<comment type="caution">
    <text evidence="3">The sequence shown here is derived from an EMBL/GenBank/DDBJ whole genome shotgun (WGS) entry which is preliminary data.</text>
</comment>
<dbReference type="GO" id="GO:0006351">
    <property type="term" value="P:DNA-templated transcription"/>
    <property type="evidence" value="ECO:0007669"/>
    <property type="project" value="TreeGrafter"/>
</dbReference>
<gene>
    <name evidence="3" type="ORF">ANI02nite_13730</name>
</gene>
<dbReference type="Proteomes" id="UP000321635">
    <property type="component" value="Unassembled WGS sequence"/>
</dbReference>
<sequence length="130" mass="14324">MTPEALVDHDCLHQGPGAVWKLIGPDGRLAEIEARSRLRCNNGEVWHDWALAGSGIAMKSWIDVAEDVRAGRLIHVLPEWRSPPAPICALLPTRTLVPTRVRVFLESMADQLRKNDSLQPLQAAGATFAE</sequence>
<dbReference type="AlphaFoldDB" id="A0A511X968"/>